<feature type="region of interest" description="Disordered" evidence="1">
    <location>
        <begin position="73"/>
        <end position="95"/>
    </location>
</feature>
<dbReference type="SUPFAM" id="SSF51445">
    <property type="entry name" value="(Trans)glycosidases"/>
    <property type="match status" value="1"/>
</dbReference>
<feature type="compositionally biased region" description="Polar residues" evidence="1">
    <location>
        <begin position="86"/>
        <end position="95"/>
    </location>
</feature>
<dbReference type="Gene3D" id="3.20.20.80">
    <property type="entry name" value="Glycosidases"/>
    <property type="match status" value="1"/>
</dbReference>
<dbReference type="CDD" id="cd00551">
    <property type="entry name" value="AmyAc_family"/>
    <property type="match status" value="1"/>
</dbReference>
<gene>
    <name evidence="4" type="ORF">CEUTPL_LOCUS1606</name>
</gene>
<reference evidence="4" key="1">
    <citation type="submission" date="2022-01" db="EMBL/GenBank/DDBJ databases">
        <authorList>
            <person name="King R."/>
        </authorList>
    </citation>
    <scope>NUCLEOTIDE SEQUENCE</scope>
</reference>
<keyword evidence="2" id="KW-1133">Transmembrane helix</keyword>
<dbReference type="PANTHER" id="PTHR10357">
    <property type="entry name" value="ALPHA-AMYLASE FAMILY MEMBER"/>
    <property type="match status" value="1"/>
</dbReference>
<evidence type="ECO:0000313" key="4">
    <source>
        <dbReference type="EMBL" id="CAH1122549.1"/>
    </source>
</evidence>
<dbReference type="EMBL" id="OU892277">
    <property type="protein sequence ID" value="CAH1122549.1"/>
    <property type="molecule type" value="Genomic_DNA"/>
</dbReference>
<proteinExistence type="predicted"/>
<evidence type="ECO:0000256" key="2">
    <source>
        <dbReference type="SAM" id="Phobius"/>
    </source>
</evidence>
<accession>A0A9P0GQ45</accession>
<dbReference type="PANTHER" id="PTHR10357:SF225">
    <property type="entry name" value="MALTASE 1-LIKE PROTEIN"/>
    <property type="match status" value="1"/>
</dbReference>
<dbReference type="InterPro" id="IPR006047">
    <property type="entry name" value="GH13_cat_dom"/>
</dbReference>
<dbReference type="GO" id="GO:0005975">
    <property type="term" value="P:carbohydrate metabolic process"/>
    <property type="evidence" value="ECO:0007669"/>
    <property type="project" value="InterPro"/>
</dbReference>
<keyword evidence="5" id="KW-1185">Reference proteome</keyword>
<protein>
    <recommendedName>
        <fullName evidence="3">Glycosyl hydrolase family 13 catalytic domain-containing protein</fullName>
    </recommendedName>
</protein>
<dbReference type="Pfam" id="PF00128">
    <property type="entry name" value="Alpha-amylase"/>
    <property type="match status" value="1"/>
</dbReference>
<evidence type="ECO:0000259" key="3">
    <source>
        <dbReference type="SMART" id="SM00642"/>
    </source>
</evidence>
<dbReference type="OrthoDB" id="1740265at2759"/>
<dbReference type="Proteomes" id="UP001152799">
    <property type="component" value="Chromosome 1"/>
</dbReference>
<dbReference type="SMART" id="SM00642">
    <property type="entry name" value="Aamy"/>
    <property type="match status" value="1"/>
</dbReference>
<keyword evidence="2" id="KW-0812">Transmembrane</keyword>
<feature type="domain" description="Glycosyl hydrolase family 13 catalytic" evidence="3">
    <location>
        <begin position="183"/>
        <end position="506"/>
    </location>
</feature>
<name>A0A9P0GQ45_9CUCU</name>
<evidence type="ECO:0000313" key="5">
    <source>
        <dbReference type="Proteomes" id="UP001152799"/>
    </source>
</evidence>
<feature type="region of interest" description="Disordered" evidence="1">
    <location>
        <begin position="1"/>
        <end position="25"/>
    </location>
</feature>
<sequence>MEGYLSVDPNAGTSSHLSSFNTDNADSTSICPLITPSPPTNALVDSVPEPIEPIYQIGEALAEKLQKVHDTDKCDVDSMSSASSSEQPASTQLLDGTSFLNMPADEEAGTEGGKITPLELTFRNPTEDYFFMSWNWPVIRKISLYIYISVLIGMVALVVSLIATLPKTCNPPTEWYQGNLFYEIFPASFYRPNQTREGNLEGVSVKADYLMKLGVRGVRLNSIFTSPHYPIDYENASTLTEIDSKLGTLEDFKNLVRHLKSRNMSLILDLPVSSFIQKASLMRKLPITITRNATEEPNDFLNISYDFEPVEEAMQYWLLHGVEGFYLKGLESHATDFYTARLIKRWKKLLGPNRILIISEEVVNLTPKENSNIILNHVDLVDVKLNIEKGVAEIIQQIDAVQNGSLFSRPGTPWVHWSIGNVNSNRLANILPFGNATLGATLLQMMLPGTPSIFYGDEIGLNQVPDDDRKDIKHLRQLTMMPWQNEHIAWKVHPWLYGGDTVAHFTQIEAIIRMVELRNQSPSIYMNAVYKQGVNKANAEVKYSQENFLVVQRWYPRRKSYVVASNLGSTKISADLSLLLYSGQVIVGPRIDSTPETISFKEVNLWPGESVVIVLD</sequence>
<feature type="compositionally biased region" description="Polar residues" evidence="1">
    <location>
        <begin position="11"/>
        <end position="25"/>
    </location>
</feature>
<dbReference type="InterPro" id="IPR017853">
    <property type="entry name" value="GH"/>
</dbReference>
<evidence type="ECO:0000256" key="1">
    <source>
        <dbReference type="SAM" id="MobiDB-lite"/>
    </source>
</evidence>
<organism evidence="4 5">
    <name type="scientific">Ceutorhynchus assimilis</name>
    <name type="common">cabbage seed weevil</name>
    <dbReference type="NCBI Taxonomy" id="467358"/>
    <lineage>
        <taxon>Eukaryota</taxon>
        <taxon>Metazoa</taxon>
        <taxon>Ecdysozoa</taxon>
        <taxon>Arthropoda</taxon>
        <taxon>Hexapoda</taxon>
        <taxon>Insecta</taxon>
        <taxon>Pterygota</taxon>
        <taxon>Neoptera</taxon>
        <taxon>Endopterygota</taxon>
        <taxon>Coleoptera</taxon>
        <taxon>Polyphaga</taxon>
        <taxon>Cucujiformia</taxon>
        <taxon>Curculionidae</taxon>
        <taxon>Ceutorhynchinae</taxon>
        <taxon>Ceutorhynchus</taxon>
    </lineage>
</organism>
<feature type="transmembrane region" description="Helical" evidence="2">
    <location>
        <begin position="142"/>
        <end position="163"/>
    </location>
</feature>
<dbReference type="AlphaFoldDB" id="A0A9P0GQ45"/>
<keyword evidence="2" id="KW-0472">Membrane</keyword>